<dbReference type="InterPro" id="IPR018280">
    <property type="entry name" value="Ribosomal_uS3_CS"/>
</dbReference>
<dbReference type="CDD" id="cd02412">
    <property type="entry name" value="KH-II_30S_S3"/>
    <property type="match status" value="1"/>
</dbReference>
<keyword evidence="4 8" id="KW-0689">Ribosomal protein</keyword>
<proteinExistence type="inferred from homology"/>
<dbReference type="AlphaFoldDB" id="A0A2G9ZK50"/>
<evidence type="ECO:0000313" key="11">
    <source>
        <dbReference type="EMBL" id="PIP33481.1"/>
    </source>
</evidence>
<name>A0A2G9ZK50_9BACT</name>
<comment type="similarity">
    <text evidence="1 8 9">Belongs to the universal ribosomal protein uS3 family.</text>
</comment>
<dbReference type="SUPFAM" id="SSF54814">
    <property type="entry name" value="Prokaryotic type KH domain (KH-domain type II)"/>
    <property type="match status" value="1"/>
</dbReference>
<dbReference type="PANTHER" id="PTHR11760:SF19">
    <property type="entry name" value="SMALL RIBOSOMAL SUBUNIT PROTEIN US3C"/>
    <property type="match status" value="1"/>
</dbReference>
<dbReference type="PROSITE" id="PS00548">
    <property type="entry name" value="RIBOSOMAL_S3"/>
    <property type="match status" value="1"/>
</dbReference>
<evidence type="ECO:0000256" key="4">
    <source>
        <dbReference type="ARBA" id="ARBA00022980"/>
    </source>
</evidence>
<evidence type="ECO:0000256" key="7">
    <source>
        <dbReference type="ARBA" id="ARBA00035257"/>
    </source>
</evidence>
<dbReference type="NCBIfam" id="TIGR01009">
    <property type="entry name" value="rpsC_bact"/>
    <property type="match status" value="1"/>
</dbReference>
<protein>
    <recommendedName>
        <fullName evidence="7 8">Small ribosomal subunit protein uS3</fullName>
    </recommendedName>
</protein>
<evidence type="ECO:0000256" key="5">
    <source>
        <dbReference type="ARBA" id="ARBA00023274"/>
    </source>
</evidence>
<evidence type="ECO:0000256" key="9">
    <source>
        <dbReference type="RuleBase" id="RU003624"/>
    </source>
</evidence>
<dbReference type="PANTHER" id="PTHR11760">
    <property type="entry name" value="30S/40S RIBOSOMAL PROTEIN S3"/>
    <property type="match status" value="1"/>
</dbReference>
<dbReference type="EMBL" id="PCSD01000097">
    <property type="protein sequence ID" value="PIP33481.1"/>
    <property type="molecule type" value="Genomic_DNA"/>
</dbReference>
<dbReference type="HAMAP" id="MF_01309_B">
    <property type="entry name" value="Ribosomal_uS3_B"/>
    <property type="match status" value="1"/>
</dbReference>
<keyword evidence="2 8" id="KW-0699">rRNA-binding</keyword>
<keyword evidence="5 8" id="KW-0687">Ribonucleoprotein</keyword>
<dbReference type="InterPro" id="IPR057258">
    <property type="entry name" value="Ribosomal_uS3"/>
</dbReference>
<evidence type="ECO:0000256" key="6">
    <source>
        <dbReference type="ARBA" id="ARBA00024998"/>
    </source>
</evidence>
<gene>
    <name evidence="8" type="primary">rpsC</name>
    <name evidence="11" type="ORF">COX22_04155</name>
</gene>
<evidence type="ECO:0000259" key="10">
    <source>
        <dbReference type="PROSITE" id="PS50823"/>
    </source>
</evidence>
<dbReference type="InterPro" id="IPR009019">
    <property type="entry name" value="KH_sf_prok-type"/>
</dbReference>
<comment type="caution">
    <text evidence="11">The sequence shown here is derived from an EMBL/GenBank/DDBJ whole genome shotgun (WGS) entry which is preliminary data.</text>
</comment>
<dbReference type="InterPro" id="IPR001351">
    <property type="entry name" value="Ribosomal_uS3_C"/>
</dbReference>
<dbReference type="InterPro" id="IPR004087">
    <property type="entry name" value="KH_dom"/>
</dbReference>
<comment type="subunit">
    <text evidence="8">Part of the 30S ribosomal subunit. Forms a tight complex with proteins S10 and S14.</text>
</comment>
<dbReference type="SMART" id="SM00322">
    <property type="entry name" value="KH"/>
    <property type="match status" value="1"/>
</dbReference>
<dbReference type="SUPFAM" id="SSF54821">
    <property type="entry name" value="Ribosomal protein S3 C-terminal domain"/>
    <property type="match status" value="1"/>
</dbReference>
<dbReference type="Pfam" id="PF07650">
    <property type="entry name" value="KH_2"/>
    <property type="match status" value="1"/>
</dbReference>
<evidence type="ECO:0000256" key="3">
    <source>
        <dbReference type="ARBA" id="ARBA00022884"/>
    </source>
</evidence>
<comment type="function">
    <text evidence="6 8">Binds the lower part of the 30S subunit head. Binds mRNA in the 70S ribosome, positioning it for translation.</text>
</comment>
<keyword evidence="3 8" id="KW-0694">RNA-binding</keyword>
<evidence type="ECO:0000256" key="1">
    <source>
        <dbReference type="ARBA" id="ARBA00010761"/>
    </source>
</evidence>
<dbReference type="Pfam" id="PF00189">
    <property type="entry name" value="Ribosomal_S3_C"/>
    <property type="match status" value="1"/>
</dbReference>
<dbReference type="InterPro" id="IPR005704">
    <property type="entry name" value="Ribosomal_uS3_bac-typ"/>
</dbReference>
<dbReference type="FunFam" id="3.30.300.20:FF:000001">
    <property type="entry name" value="30S ribosomal protein S3"/>
    <property type="match status" value="1"/>
</dbReference>
<dbReference type="GO" id="GO:0022627">
    <property type="term" value="C:cytosolic small ribosomal subunit"/>
    <property type="evidence" value="ECO:0007669"/>
    <property type="project" value="TreeGrafter"/>
</dbReference>
<dbReference type="PROSITE" id="PS50823">
    <property type="entry name" value="KH_TYPE_2"/>
    <property type="match status" value="1"/>
</dbReference>
<dbReference type="InterPro" id="IPR015946">
    <property type="entry name" value="KH_dom-like_a/b"/>
</dbReference>
<feature type="domain" description="KH type-2" evidence="10">
    <location>
        <begin position="39"/>
        <end position="112"/>
    </location>
</feature>
<evidence type="ECO:0000256" key="8">
    <source>
        <dbReference type="HAMAP-Rule" id="MF_01309"/>
    </source>
</evidence>
<dbReference type="GO" id="GO:0006412">
    <property type="term" value="P:translation"/>
    <property type="evidence" value="ECO:0007669"/>
    <property type="project" value="UniProtKB-UniRule"/>
</dbReference>
<dbReference type="GO" id="GO:0003735">
    <property type="term" value="F:structural constituent of ribosome"/>
    <property type="evidence" value="ECO:0007669"/>
    <property type="project" value="InterPro"/>
</dbReference>
<dbReference type="GO" id="GO:0003729">
    <property type="term" value="F:mRNA binding"/>
    <property type="evidence" value="ECO:0007669"/>
    <property type="project" value="UniProtKB-UniRule"/>
</dbReference>
<reference evidence="11 12" key="1">
    <citation type="submission" date="2017-09" db="EMBL/GenBank/DDBJ databases">
        <title>Depth-based differentiation of microbial function through sediment-hosted aquifers and enrichment of novel symbionts in the deep terrestrial subsurface.</title>
        <authorList>
            <person name="Probst A.J."/>
            <person name="Ladd B."/>
            <person name="Jarett J.K."/>
            <person name="Geller-Mcgrath D.E."/>
            <person name="Sieber C.M."/>
            <person name="Emerson J.B."/>
            <person name="Anantharaman K."/>
            <person name="Thomas B.C."/>
            <person name="Malmstrom R."/>
            <person name="Stieglmeier M."/>
            <person name="Klingl A."/>
            <person name="Woyke T."/>
            <person name="Ryan C.M."/>
            <person name="Banfield J.F."/>
        </authorList>
    </citation>
    <scope>NUCLEOTIDE SEQUENCE [LARGE SCALE GENOMIC DNA]</scope>
    <source>
        <strain evidence="11">CG23_combo_of_CG06-09_8_20_14_all_49_15</strain>
    </source>
</reference>
<dbReference type="Gene3D" id="3.30.1140.32">
    <property type="entry name" value="Ribosomal protein S3, C-terminal domain"/>
    <property type="match status" value="1"/>
</dbReference>
<dbReference type="InterPro" id="IPR004044">
    <property type="entry name" value="KH_dom_type_2"/>
</dbReference>
<sequence>MGKKINPKIFRLGINKTWTSKWFGAGENYRKKLQEDVQVRRFLMRELKEASVDRVEIERSANRITIIIHSAKPGMIIGRGGNGIEELKKKVHRAYLKKYRPGNIALNIVEFDRPNLSAQIVTQSIIADIEKRIPFRRAMKQGIGRVERAGALGTKIIISGRLNGAEIAREEMLTVGKVPLHTLRADIDYARGTAFTTYGTIGVKVWIYKGEVFERSEKKSSLRS</sequence>
<dbReference type="GO" id="GO:0019843">
    <property type="term" value="F:rRNA binding"/>
    <property type="evidence" value="ECO:0007669"/>
    <property type="project" value="UniProtKB-UniRule"/>
</dbReference>
<organism evidence="11 12">
    <name type="scientific">Candidatus Falkowbacteria bacterium CG23_combo_of_CG06-09_8_20_14_all_49_15</name>
    <dbReference type="NCBI Taxonomy" id="1974572"/>
    <lineage>
        <taxon>Bacteria</taxon>
        <taxon>Candidatus Falkowiibacteriota</taxon>
    </lineage>
</organism>
<accession>A0A2G9ZK50</accession>
<dbReference type="Proteomes" id="UP000230729">
    <property type="component" value="Unassembled WGS sequence"/>
</dbReference>
<evidence type="ECO:0000256" key="2">
    <source>
        <dbReference type="ARBA" id="ARBA00022730"/>
    </source>
</evidence>
<dbReference type="InterPro" id="IPR036419">
    <property type="entry name" value="Ribosomal_S3_C_sf"/>
</dbReference>
<dbReference type="Gene3D" id="3.30.300.20">
    <property type="match status" value="1"/>
</dbReference>
<evidence type="ECO:0000313" key="12">
    <source>
        <dbReference type="Proteomes" id="UP000230729"/>
    </source>
</evidence>